<protein>
    <submittedName>
        <fullName evidence="5">Putative K domain-containing protein</fullName>
    </submittedName>
</protein>
<dbReference type="Gene3D" id="3.30.310.210">
    <property type="match status" value="1"/>
</dbReference>
<sequence length="613" mass="65613">MQHPNSAAENDNHHHHHHHNNNNNNNNATTSKRKSRFKRPIFKVLPGQIAFRIVCHSSIIGGLIGSSGSFVSSLRRETGCKIHCEESVPATEERTILVIGSILSRKGVTLIGVEGDGGEVEVSNAQEALLRIYERIWELEVEKVKRVVLNREVLCKLLAHTSQIGAVVGKGGKNINTIRNNSGAKIRVCPSPHCAPEDQELILITGKILAVKKALIGVSQCLQDCPPLAKVPASLTTPTNNYSDKSTSSPDPDAELFPHFNSWIHSMEGLSLNDASKGRNSNGASGHDSKGTEHEVAFRLLCTNSVAGSVIGEKGAIVRALECKTGASITFSPPLAEFAERIVTISAIEKLESSYSPAQDAVVLVFARTIEGKFERGFLPVSDMASPVTARILVSPSTVSYLSGNEGRIISELREVTGCDIQILHGELLPSDASDSDVVVQITGGYKSVPNALYKITCSIRDNMPNEVLPEARMKSKLKVNKDPPKGNHFAHGKSASTSRRFIPQNAGVRAAGNGHTGLSGNRGRGRGNKVATVTNTTVEIKVSEHVFSSVYGEDGGNLDRIKQISGASVTVYDPSVGTSEGRVVISGTPDQTFAAQSLLQAFIQAGQIAPES</sequence>
<evidence type="ECO:0000313" key="5">
    <source>
        <dbReference type="EMBL" id="KAE9607047.1"/>
    </source>
</evidence>
<dbReference type="CDD" id="cd22459">
    <property type="entry name" value="KH-I_PEPPER_rpt1_like"/>
    <property type="match status" value="1"/>
</dbReference>
<dbReference type="InterPro" id="IPR004087">
    <property type="entry name" value="KH_dom"/>
</dbReference>
<dbReference type="EMBL" id="WOCE01000009">
    <property type="protein sequence ID" value="KAE9607047.1"/>
    <property type="molecule type" value="Genomic_DNA"/>
</dbReference>
<name>A0A6A4PZC0_LUPAL</name>
<feature type="domain" description="K Homology" evidence="4">
    <location>
        <begin position="151"/>
        <end position="223"/>
    </location>
</feature>
<organism evidence="5 6">
    <name type="scientific">Lupinus albus</name>
    <name type="common">White lupine</name>
    <name type="synonym">Lupinus termis</name>
    <dbReference type="NCBI Taxonomy" id="3870"/>
    <lineage>
        <taxon>Eukaryota</taxon>
        <taxon>Viridiplantae</taxon>
        <taxon>Streptophyta</taxon>
        <taxon>Embryophyta</taxon>
        <taxon>Tracheophyta</taxon>
        <taxon>Spermatophyta</taxon>
        <taxon>Magnoliopsida</taxon>
        <taxon>eudicotyledons</taxon>
        <taxon>Gunneridae</taxon>
        <taxon>Pentapetalae</taxon>
        <taxon>rosids</taxon>
        <taxon>fabids</taxon>
        <taxon>Fabales</taxon>
        <taxon>Fabaceae</taxon>
        <taxon>Papilionoideae</taxon>
        <taxon>50 kb inversion clade</taxon>
        <taxon>genistoids sensu lato</taxon>
        <taxon>core genistoids</taxon>
        <taxon>Genisteae</taxon>
        <taxon>Lupinus</taxon>
    </lineage>
</organism>
<reference evidence="6" key="1">
    <citation type="journal article" date="2020" name="Nat. Commun.">
        <title>Genome sequence of the cluster root forming white lupin.</title>
        <authorList>
            <person name="Hufnagel B."/>
            <person name="Marques A."/>
            <person name="Soriano A."/>
            <person name="Marques L."/>
            <person name="Divol F."/>
            <person name="Doumas P."/>
            <person name="Sallet E."/>
            <person name="Mancinotti D."/>
            <person name="Carrere S."/>
            <person name="Marande W."/>
            <person name="Arribat S."/>
            <person name="Keller J."/>
            <person name="Huneau C."/>
            <person name="Blein T."/>
            <person name="Aime D."/>
            <person name="Laguerre M."/>
            <person name="Taylor J."/>
            <person name="Schubert V."/>
            <person name="Nelson M."/>
            <person name="Geu-Flores F."/>
            <person name="Crespi M."/>
            <person name="Gallardo-Guerrero K."/>
            <person name="Delaux P.-M."/>
            <person name="Salse J."/>
            <person name="Berges H."/>
            <person name="Guyot R."/>
            <person name="Gouzy J."/>
            <person name="Peret B."/>
        </authorList>
    </citation>
    <scope>NUCLEOTIDE SEQUENCE [LARGE SCALE GENOMIC DNA]</scope>
    <source>
        <strain evidence="6">cv. Amiga</strain>
    </source>
</reference>
<feature type="domain" description="K Homology" evidence="4">
    <location>
        <begin position="386"/>
        <end position="461"/>
    </location>
</feature>
<feature type="domain" description="K Homology" evidence="4">
    <location>
        <begin position="47"/>
        <end position="134"/>
    </location>
</feature>
<dbReference type="GO" id="GO:0003723">
    <property type="term" value="F:RNA binding"/>
    <property type="evidence" value="ECO:0007669"/>
    <property type="project" value="UniProtKB-UniRule"/>
</dbReference>
<dbReference type="OrthoDB" id="442947at2759"/>
<gene>
    <name evidence="5" type="ORF">Lalb_Chr09g0325931</name>
</gene>
<evidence type="ECO:0000256" key="1">
    <source>
        <dbReference type="ARBA" id="ARBA00022737"/>
    </source>
</evidence>
<comment type="caution">
    <text evidence="5">The sequence shown here is derived from an EMBL/GenBank/DDBJ whole genome shotgun (WGS) entry which is preliminary data.</text>
</comment>
<dbReference type="Pfam" id="PF00013">
    <property type="entry name" value="KH_1"/>
    <property type="match status" value="5"/>
</dbReference>
<dbReference type="InterPro" id="IPR036612">
    <property type="entry name" value="KH_dom_type_1_sf"/>
</dbReference>
<feature type="domain" description="K Homology" evidence="4">
    <location>
        <begin position="535"/>
        <end position="605"/>
    </location>
</feature>
<evidence type="ECO:0000256" key="2">
    <source>
        <dbReference type="PROSITE-ProRule" id="PRU00117"/>
    </source>
</evidence>
<accession>A0A6A4PZC0</accession>
<dbReference type="AlphaFoldDB" id="A0A6A4PZC0"/>
<evidence type="ECO:0000259" key="4">
    <source>
        <dbReference type="SMART" id="SM00322"/>
    </source>
</evidence>
<evidence type="ECO:0000313" key="6">
    <source>
        <dbReference type="Proteomes" id="UP000447434"/>
    </source>
</evidence>
<feature type="region of interest" description="Disordered" evidence="3">
    <location>
        <begin position="509"/>
        <end position="528"/>
    </location>
</feature>
<dbReference type="InterPro" id="IPR004088">
    <property type="entry name" value="KH_dom_type_1"/>
</dbReference>
<proteinExistence type="predicted"/>
<keyword evidence="2" id="KW-0694">RNA-binding</keyword>
<dbReference type="PROSITE" id="PS50084">
    <property type="entry name" value="KH_TYPE_1"/>
    <property type="match status" value="5"/>
</dbReference>
<evidence type="ECO:0000256" key="3">
    <source>
        <dbReference type="SAM" id="MobiDB-lite"/>
    </source>
</evidence>
<keyword evidence="6" id="KW-1185">Reference proteome</keyword>
<keyword evidence="1" id="KW-0677">Repeat</keyword>
<dbReference type="Gene3D" id="3.30.1370.10">
    <property type="entry name" value="K Homology domain, type 1"/>
    <property type="match status" value="3"/>
</dbReference>
<dbReference type="PANTHER" id="PTHR10288">
    <property type="entry name" value="KH DOMAIN CONTAINING RNA BINDING PROTEIN"/>
    <property type="match status" value="1"/>
</dbReference>
<dbReference type="Proteomes" id="UP000447434">
    <property type="component" value="Chromosome 9"/>
</dbReference>
<dbReference type="SMART" id="SM00322">
    <property type="entry name" value="KH"/>
    <property type="match status" value="5"/>
</dbReference>
<dbReference type="CDD" id="cd22460">
    <property type="entry name" value="KH-I_PEPPER_rpt2_like"/>
    <property type="match status" value="1"/>
</dbReference>
<feature type="domain" description="K Homology" evidence="4">
    <location>
        <begin position="294"/>
        <end position="367"/>
    </location>
</feature>
<feature type="region of interest" description="Disordered" evidence="3">
    <location>
        <begin position="1"/>
        <end position="33"/>
    </location>
</feature>
<dbReference type="SUPFAM" id="SSF54791">
    <property type="entry name" value="Eukaryotic type KH-domain (KH-domain type I)"/>
    <property type="match status" value="5"/>
</dbReference>